<dbReference type="STRING" id="1336337.A0A3N4JY40"/>
<dbReference type="InterPro" id="IPR050983">
    <property type="entry name" value="GST_Omega/HSP26"/>
</dbReference>
<dbReference type="EMBL" id="ML120371">
    <property type="protein sequence ID" value="RPB01742.1"/>
    <property type="molecule type" value="Genomic_DNA"/>
</dbReference>
<dbReference type="SUPFAM" id="SSF52833">
    <property type="entry name" value="Thioredoxin-like"/>
    <property type="match status" value="1"/>
</dbReference>
<dbReference type="Pfam" id="PF02798">
    <property type="entry name" value="GST_N"/>
    <property type="match status" value="1"/>
</dbReference>
<dbReference type="CDD" id="cd00570">
    <property type="entry name" value="GST_N_family"/>
    <property type="match status" value="1"/>
</dbReference>
<dbReference type="Proteomes" id="UP000276215">
    <property type="component" value="Unassembled WGS sequence"/>
</dbReference>
<dbReference type="GO" id="GO:0005737">
    <property type="term" value="C:cytoplasm"/>
    <property type="evidence" value="ECO:0007669"/>
    <property type="project" value="TreeGrafter"/>
</dbReference>
<dbReference type="PANTHER" id="PTHR43968:SF8">
    <property type="entry name" value="S-TRANSFERASE, PUTATIVE (AFU_ORTHOLOGUE AFUA_2G00590)-RELATED"/>
    <property type="match status" value="1"/>
</dbReference>
<dbReference type="PROSITE" id="PS50404">
    <property type="entry name" value="GST_NTER"/>
    <property type="match status" value="1"/>
</dbReference>
<feature type="domain" description="GST N-terminal" evidence="1">
    <location>
        <begin position="1"/>
        <end position="81"/>
    </location>
</feature>
<accession>A0A3N4JY40</accession>
<evidence type="ECO:0000259" key="1">
    <source>
        <dbReference type="PROSITE" id="PS50404"/>
    </source>
</evidence>
<protein>
    <recommendedName>
        <fullName evidence="1">GST N-terminal domain-containing protein</fullName>
    </recommendedName>
</protein>
<dbReference type="InterPro" id="IPR036249">
    <property type="entry name" value="Thioredoxin-like_sf"/>
</dbReference>
<dbReference type="InterPro" id="IPR004045">
    <property type="entry name" value="Glutathione_S-Trfase_N"/>
</dbReference>
<proteinExistence type="predicted"/>
<dbReference type="OrthoDB" id="202840at2759"/>
<evidence type="ECO:0000313" key="3">
    <source>
        <dbReference type="Proteomes" id="UP000276215"/>
    </source>
</evidence>
<dbReference type="AlphaFoldDB" id="A0A3N4JY40"/>
<dbReference type="SFLD" id="SFLDS00019">
    <property type="entry name" value="Glutathione_Transferase_(cytos"/>
    <property type="match status" value="1"/>
</dbReference>
<gene>
    <name evidence="2" type="ORF">L873DRAFT_1827051</name>
</gene>
<dbReference type="InterPro" id="IPR040079">
    <property type="entry name" value="Glutathione_S-Trfase"/>
</dbReference>
<dbReference type="PROSITE" id="PS51354">
    <property type="entry name" value="GLUTAREDOXIN_2"/>
    <property type="match status" value="1"/>
</dbReference>
<dbReference type="Gene3D" id="3.40.30.10">
    <property type="entry name" value="Glutaredoxin"/>
    <property type="match status" value="1"/>
</dbReference>
<keyword evidence="3" id="KW-1185">Reference proteome</keyword>
<sequence>MSITFYTSRICPYAHRAHIALAELGLEYKEVPIDQAKPREPWSWKSNPFRGLVPALEYNHEIIVESSIISTFLTDLKDNHLVPLPGTPDAAQKRAKINFFVDTFFSKAQPLVQSAILAPDAATKPSTQTIFSRITLAEVLTASFVIRLYSYSKPGADLISAEAMERVKKISNWKKWADALHSHESMGYIRRMM</sequence>
<organism evidence="2 3">
    <name type="scientific">Choiromyces venosus 120613-1</name>
    <dbReference type="NCBI Taxonomy" id="1336337"/>
    <lineage>
        <taxon>Eukaryota</taxon>
        <taxon>Fungi</taxon>
        <taxon>Dikarya</taxon>
        <taxon>Ascomycota</taxon>
        <taxon>Pezizomycotina</taxon>
        <taxon>Pezizomycetes</taxon>
        <taxon>Pezizales</taxon>
        <taxon>Tuberaceae</taxon>
        <taxon>Choiromyces</taxon>
    </lineage>
</organism>
<name>A0A3N4JY40_9PEZI</name>
<dbReference type="PANTHER" id="PTHR43968">
    <property type="match status" value="1"/>
</dbReference>
<evidence type="ECO:0000313" key="2">
    <source>
        <dbReference type="EMBL" id="RPB01742.1"/>
    </source>
</evidence>
<reference evidence="2 3" key="1">
    <citation type="journal article" date="2018" name="Nat. Ecol. Evol.">
        <title>Pezizomycetes genomes reveal the molecular basis of ectomycorrhizal truffle lifestyle.</title>
        <authorList>
            <person name="Murat C."/>
            <person name="Payen T."/>
            <person name="Noel B."/>
            <person name="Kuo A."/>
            <person name="Morin E."/>
            <person name="Chen J."/>
            <person name="Kohler A."/>
            <person name="Krizsan K."/>
            <person name="Balestrini R."/>
            <person name="Da Silva C."/>
            <person name="Montanini B."/>
            <person name="Hainaut M."/>
            <person name="Levati E."/>
            <person name="Barry K.W."/>
            <person name="Belfiori B."/>
            <person name="Cichocki N."/>
            <person name="Clum A."/>
            <person name="Dockter R.B."/>
            <person name="Fauchery L."/>
            <person name="Guy J."/>
            <person name="Iotti M."/>
            <person name="Le Tacon F."/>
            <person name="Lindquist E.A."/>
            <person name="Lipzen A."/>
            <person name="Malagnac F."/>
            <person name="Mello A."/>
            <person name="Molinier V."/>
            <person name="Miyauchi S."/>
            <person name="Poulain J."/>
            <person name="Riccioni C."/>
            <person name="Rubini A."/>
            <person name="Sitrit Y."/>
            <person name="Splivallo R."/>
            <person name="Traeger S."/>
            <person name="Wang M."/>
            <person name="Zifcakova L."/>
            <person name="Wipf D."/>
            <person name="Zambonelli A."/>
            <person name="Paolocci F."/>
            <person name="Nowrousian M."/>
            <person name="Ottonello S."/>
            <person name="Baldrian P."/>
            <person name="Spatafora J.W."/>
            <person name="Henrissat B."/>
            <person name="Nagy L.G."/>
            <person name="Aury J.M."/>
            <person name="Wincker P."/>
            <person name="Grigoriev I.V."/>
            <person name="Bonfante P."/>
            <person name="Martin F.M."/>
        </authorList>
    </citation>
    <scope>NUCLEOTIDE SEQUENCE [LARGE SCALE GENOMIC DNA]</scope>
    <source>
        <strain evidence="2 3">120613-1</strain>
    </source>
</reference>
<dbReference type="SFLD" id="SFLDG00358">
    <property type="entry name" value="Main_(cytGST)"/>
    <property type="match status" value="1"/>
</dbReference>